<sequence length="38" mass="4661">MTKTRKHPQKFLILFNHKNFIFQQKEIGKQIPLIPIRK</sequence>
<accession>A0A2P2J803</accession>
<name>A0A2P2J803_RHIMU</name>
<protein>
    <submittedName>
        <fullName evidence="1">Uncharacterized protein</fullName>
    </submittedName>
</protein>
<evidence type="ECO:0000313" key="1">
    <source>
        <dbReference type="EMBL" id="MBW89599.1"/>
    </source>
</evidence>
<proteinExistence type="predicted"/>
<dbReference type="EMBL" id="GGEC01009116">
    <property type="protein sequence ID" value="MBW89599.1"/>
    <property type="molecule type" value="Transcribed_RNA"/>
</dbReference>
<reference evidence="1" key="1">
    <citation type="submission" date="2018-02" db="EMBL/GenBank/DDBJ databases">
        <title>Rhizophora mucronata_Transcriptome.</title>
        <authorList>
            <person name="Meera S.P."/>
            <person name="Sreeshan A."/>
            <person name="Augustine A."/>
        </authorList>
    </citation>
    <scope>NUCLEOTIDE SEQUENCE</scope>
    <source>
        <tissue evidence="1">Leaf</tissue>
    </source>
</reference>
<organism evidence="1">
    <name type="scientific">Rhizophora mucronata</name>
    <name type="common">Asiatic mangrove</name>
    <dbReference type="NCBI Taxonomy" id="61149"/>
    <lineage>
        <taxon>Eukaryota</taxon>
        <taxon>Viridiplantae</taxon>
        <taxon>Streptophyta</taxon>
        <taxon>Embryophyta</taxon>
        <taxon>Tracheophyta</taxon>
        <taxon>Spermatophyta</taxon>
        <taxon>Magnoliopsida</taxon>
        <taxon>eudicotyledons</taxon>
        <taxon>Gunneridae</taxon>
        <taxon>Pentapetalae</taxon>
        <taxon>rosids</taxon>
        <taxon>fabids</taxon>
        <taxon>Malpighiales</taxon>
        <taxon>Rhizophoraceae</taxon>
        <taxon>Rhizophora</taxon>
    </lineage>
</organism>
<dbReference type="AlphaFoldDB" id="A0A2P2J803"/>